<dbReference type="Gene3D" id="3.40.50.2000">
    <property type="entry name" value="Glycogen Phosphorylase B"/>
    <property type="match status" value="2"/>
</dbReference>
<dbReference type="Proteomes" id="UP001596414">
    <property type="component" value="Unassembled WGS sequence"/>
</dbReference>
<organism evidence="3 4">
    <name type="scientific">Halovenus rubra</name>
    <dbReference type="NCBI Taxonomy" id="869890"/>
    <lineage>
        <taxon>Archaea</taxon>
        <taxon>Methanobacteriati</taxon>
        <taxon>Methanobacteriota</taxon>
        <taxon>Stenosarchaea group</taxon>
        <taxon>Halobacteria</taxon>
        <taxon>Halobacteriales</taxon>
        <taxon>Haloarculaceae</taxon>
        <taxon>Halovenus</taxon>
    </lineage>
</organism>
<protein>
    <submittedName>
        <fullName evidence="3">Glycosyltransferase family 4 protein</fullName>
        <ecNumber evidence="3">2.4.-.-</ecNumber>
    </submittedName>
</protein>
<dbReference type="Pfam" id="PF13439">
    <property type="entry name" value="Glyco_transf_4"/>
    <property type="match status" value="1"/>
</dbReference>
<feature type="domain" description="Glycosyl transferase family 1" evidence="1">
    <location>
        <begin position="175"/>
        <end position="315"/>
    </location>
</feature>
<evidence type="ECO:0000259" key="1">
    <source>
        <dbReference type="Pfam" id="PF00534"/>
    </source>
</evidence>
<proteinExistence type="predicted"/>
<dbReference type="GO" id="GO:0016757">
    <property type="term" value="F:glycosyltransferase activity"/>
    <property type="evidence" value="ECO:0007669"/>
    <property type="project" value="UniProtKB-KW"/>
</dbReference>
<dbReference type="SUPFAM" id="SSF53756">
    <property type="entry name" value="UDP-Glycosyltransferase/glycogen phosphorylase"/>
    <property type="match status" value="1"/>
</dbReference>
<reference evidence="3 4" key="1">
    <citation type="journal article" date="2014" name="Int. J. Syst. Evol. Microbiol.">
        <title>Complete genome sequence of Corynebacterium casei LMG S-19264T (=DSM 44701T), isolated from a smear-ripened cheese.</title>
        <authorList>
            <consortium name="US DOE Joint Genome Institute (JGI-PGF)"/>
            <person name="Walter F."/>
            <person name="Albersmeier A."/>
            <person name="Kalinowski J."/>
            <person name="Ruckert C."/>
        </authorList>
    </citation>
    <scope>NUCLEOTIDE SEQUENCE [LARGE SCALE GENOMIC DNA]</scope>
    <source>
        <strain evidence="3 4">CGMCC 4.7215</strain>
    </source>
</reference>
<dbReference type="CDD" id="cd03801">
    <property type="entry name" value="GT4_PimA-like"/>
    <property type="match status" value="1"/>
</dbReference>
<dbReference type="RefSeq" id="WP_267638132.1">
    <property type="nucleotide sequence ID" value="NZ_JAODIY010000011.1"/>
</dbReference>
<dbReference type="InterPro" id="IPR001296">
    <property type="entry name" value="Glyco_trans_1"/>
</dbReference>
<dbReference type="AlphaFoldDB" id="A0ABD5X7X8"/>
<dbReference type="PANTHER" id="PTHR12526">
    <property type="entry name" value="GLYCOSYLTRANSFERASE"/>
    <property type="match status" value="1"/>
</dbReference>
<evidence type="ECO:0000313" key="3">
    <source>
        <dbReference type="EMBL" id="MFC7127343.1"/>
    </source>
</evidence>
<dbReference type="PANTHER" id="PTHR12526:SF630">
    <property type="entry name" value="GLYCOSYLTRANSFERASE"/>
    <property type="match status" value="1"/>
</dbReference>
<dbReference type="EMBL" id="JBHSZQ010000050">
    <property type="protein sequence ID" value="MFC7127343.1"/>
    <property type="molecule type" value="Genomic_DNA"/>
</dbReference>
<gene>
    <name evidence="3" type="ORF">ACFQJ7_15185</name>
</gene>
<keyword evidence="3" id="KW-0808">Transferase</keyword>
<comment type="caution">
    <text evidence="3">The sequence shown here is derived from an EMBL/GenBank/DDBJ whole genome shotgun (WGS) entry which is preliminary data.</text>
</comment>
<evidence type="ECO:0000259" key="2">
    <source>
        <dbReference type="Pfam" id="PF13439"/>
    </source>
</evidence>
<dbReference type="Pfam" id="PF00534">
    <property type="entry name" value="Glycos_transf_1"/>
    <property type="match status" value="1"/>
</dbReference>
<dbReference type="InterPro" id="IPR028098">
    <property type="entry name" value="Glyco_trans_4-like_N"/>
</dbReference>
<keyword evidence="3" id="KW-0328">Glycosyltransferase</keyword>
<sequence>MRVAIVALETTRHTDAESVRHVEQIARLLADRGHDVTVFCGQWWDDYRDEFVVDGVRYRAVSYGTSPASFCTRLPALLGMYRPDVIHAAVLPPQQVLAALAGGQFARAPVVVEWYGTETLDADDRYVGSITGQADCIITPSEFVRTNVRECGATDENTAVIPESIDFSLTETVEPADGVDLVYAHQLDETANLDDFLLGLAELRERDWQATIIGDGPLREEYEDEATKLRIDDRVSFVGECNRKRRVSLYRGAHAFVQTASREQYATELLWALAAGCIGIVQYQAESSAHELVEHHERGFGVTNPQQIANAIADAGEYPHLTTDDVWEEYDHSAVVSQYLELYRKQ</sequence>
<dbReference type="EC" id="2.4.-.-" evidence="3"/>
<name>A0ABD5X7X8_9EURY</name>
<feature type="domain" description="Glycosyltransferase subfamily 4-like N-terminal" evidence="2">
    <location>
        <begin position="19"/>
        <end position="167"/>
    </location>
</feature>
<accession>A0ABD5X7X8</accession>
<evidence type="ECO:0000313" key="4">
    <source>
        <dbReference type="Proteomes" id="UP001596414"/>
    </source>
</evidence>